<gene>
    <name evidence="2" type="ORF">OC842_002962</name>
</gene>
<protein>
    <submittedName>
        <fullName evidence="2">Uncharacterized protein</fullName>
    </submittedName>
</protein>
<accession>A0AAN6JL67</accession>
<feature type="region of interest" description="Disordered" evidence="1">
    <location>
        <begin position="1"/>
        <end position="22"/>
    </location>
</feature>
<comment type="caution">
    <text evidence="2">The sequence shown here is derived from an EMBL/GenBank/DDBJ whole genome shotgun (WGS) entry which is preliminary data.</text>
</comment>
<evidence type="ECO:0000256" key="1">
    <source>
        <dbReference type="SAM" id="MobiDB-lite"/>
    </source>
</evidence>
<dbReference type="AlphaFoldDB" id="A0AAN6JL67"/>
<proteinExistence type="predicted"/>
<organism evidence="2 3">
    <name type="scientific">Tilletia horrida</name>
    <dbReference type="NCBI Taxonomy" id="155126"/>
    <lineage>
        <taxon>Eukaryota</taxon>
        <taxon>Fungi</taxon>
        <taxon>Dikarya</taxon>
        <taxon>Basidiomycota</taxon>
        <taxon>Ustilaginomycotina</taxon>
        <taxon>Exobasidiomycetes</taxon>
        <taxon>Tilletiales</taxon>
        <taxon>Tilletiaceae</taxon>
        <taxon>Tilletia</taxon>
    </lineage>
</organism>
<reference evidence="2" key="1">
    <citation type="journal article" date="2023" name="PhytoFront">
        <title>Draft Genome Resources of Seven Strains of Tilletia horrida, Causal Agent of Kernel Smut of Rice.</title>
        <authorList>
            <person name="Khanal S."/>
            <person name="Antony Babu S."/>
            <person name="Zhou X.G."/>
        </authorList>
    </citation>
    <scope>NUCLEOTIDE SEQUENCE</scope>
    <source>
        <strain evidence="2">TX3</strain>
    </source>
</reference>
<keyword evidence="3" id="KW-1185">Reference proteome</keyword>
<name>A0AAN6JL67_9BASI</name>
<dbReference type="EMBL" id="JAPDMQ010000136">
    <property type="protein sequence ID" value="KAK0533482.1"/>
    <property type="molecule type" value="Genomic_DNA"/>
</dbReference>
<evidence type="ECO:0000313" key="3">
    <source>
        <dbReference type="Proteomes" id="UP001176521"/>
    </source>
</evidence>
<dbReference type="Proteomes" id="UP001176521">
    <property type="component" value="Unassembled WGS sequence"/>
</dbReference>
<sequence length="203" mass="22274">MATAFSALYGPPPPTPEEREALEERRRLARLNPVRLGINVTDKKELDEDSFGYRSPAQVADLAVWMAPGTGPLHLSAQHRDPSGICAATARVYTLRNVLEQCPIFFGIKIGRACRPDDGRGDDAPCDGQCELPYDQGSVKIRSIRYKRHFRASADPELATSAAATGTGVPLTKDDLKKSLWDFLQPSNAIACVIYVQLESYPT</sequence>
<evidence type="ECO:0000313" key="2">
    <source>
        <dbReference type="EMBL" id="KAK0533482.1"/>
    </source>
</evidence>